<comment type="caution">
    <text evidence="1">The sequence shown here is derived from an EMBL/GenBank/DDBJ whole genome shotgun (WGS) entry which is preliminary data.</text>
</comment>
<gene>
    <name evidence="1" type="ORF">F7231_26170</name>
</gene>
<accession>A0ABX0QS23</accession>
<dbReference type="RefSeq" id="WP_166694202.1">
    <property type="nucleotide sequence ID" value="NZ_WAEL01000013.1"/>
</dbReference>
<name>A0ABX0QS23_9BACT</name>
<evidence type="ECO:0000313" key="1">
    <source>
        <dbReference type="EMBL" id="NID13682.1"/>
    </source>
</evidence>
<dbReference type="Proteomes" id="UP000606008">
    <property type="component" value="Unassembled WGS sequence"/>
</dbReference>
<keyword evidence="2" id="KW-1185">Reference proteome</keyword>
<dbReference type="EMBL" id="WAEL01000013">
    <property type="protein sequence ID" value="NID13682.1"/>
    <property type="molecule type" value="Genomic_DNA"/>
</dbReference>
<organism evidence="1 2">
    <name type="scientific">Fibrivirga algicola</name>
    <dbReference type="NCBI Taxonomy" id="2950420"/>
    <lineage>
        <taxon>Bacteria</taxon>
        <taxon>Pseudomonadati</taxon>
        <taxon>Bacteroidota</taxon>
        <taxon>Cytophagia</taxon>
        <taxon>Cytophagales</taxon>
        <taxon>Spirosomataceae</taxon>
        <taxon>Fibrivirga</taxon>
    </lineage>
</organism>
<protein>
    <submittedName>
        <fullName evidence="1">Uncharacterized protein</fullName>
    </submittedName>
</protein>
<evidence type="ECO:0000313" key="2">
    <source>
        <dbReference type="Proteomes" id="UP000606008"/>
    </source>
</evidence>
<reference evidence="1" key="1">
    <citation type="submission" date="2024-05" db="EMBL/GenBank/DDBJ databases">
        <authorList>
            <person name="Jung D.-H."/>
        </authorList>
    </citation>
    <scope>NUCLEOTIDE SEQUENCE</scope>
    <source>
        <strain evidence="1">JA-25</strain>
    </source>
</reference>
<sequence>MRHPIEKYNQIQAEELAKKPEEDREFWARMNRIGNAAYCYQFQFNEVANTGPSEGVTHLPEDLVSWLTQRPSVIQSNRKAEDLLRIYFEEYLEGLPNDRIRQLERTHGLEEAKRSWPFRRYVLERNDFGMNEFMRLNLSTEDYDFWIETAQL</sequence>
<proteinExistence type="predicted"/>